<accession>A0A9P1C3G6</accession>
<comment type="caution">
    <text evidence="1">The sequence shown here is derived from an EMBL/GenBank/DDBJ whole genome shotgun (WGS) entry which is preliminary data.</text>
</comment>
<keyword evidence="3" id="KW-1185">Reference proteome</keyword>
<organism evidence="1">
    <name type="scientific">Cladocopium goreaui</name>
    <dbReference type="NCBI Taxonomy" id="2562237"/>
    <lineage>
        <taxon>Eukaryota</taxon>
        <taxon>Sar</taxon>
        <taxon>Alveolata</taxon>
        <taxon>Dinophyceae</taxon>
        <taxon>Suessiales</taxon>
        <taxon>Symbiodiniaceae</taxon>
        <taxon>Cladocopium</taxon>
    </lineage>
</organism>
<gene>
    <name evidence="1" type="ORF">C1SCF055_LOCUS11643</name>
</gene>
<protein>
    <submittedName>
        <fullName evidence="1">Uncharacterized protein</fullName>
    </submittedName>
</protein>
<dbReference type="AlphaFoldDB" id="A0A9P1C3G6"/>
<evidence type="ECO:0000313" key="3">
    <source>
        <dbReference type="Proteomes" id="UP001152797"/>
    </source>
</evidence>
<evidence type="ECO:0000313" key="2">
    <source>
        <dbReference type="EMBL" id="CAL1137463.1"/>
    </source>
</evidence>
<reference evidence="2" key="2">
    <citation type="submission" date="2024-04" db="EMBL/GenBank/DDBJ databases">
        <authorList>
            <person name="Chen Y."/>
            <person name="Shah S."/>
            <person name="Dougan E. K."/>
            <person name="Thang M."/>
            <person name="Chan C."/>
        </authorList>
    </citation>
    <scope>NUCLEOTIDE SEQUENCE [LARGE SCALE GENOMIC DNA]</scope>
</reference>
<dbReference type="Proteomes" id="UP001152797">
    <property type="component" value="Unassembled WGS sequence"/>
</dbReference>
<dbReference type="EMBL" id="CAMXCT020000859">
    <property type="protein sequence ID" value="CAL1137463.1"/>
    <property type="molecule type" value="Genomic_DNA"/>
</dbReference>
<sequence length="574" mass="63252">MTSLTPEPSVSQCRCAAGFGEWDFRGQLLPKDTFALGVVDLIPESWGTKGGKNFLLFDQRAGLAVQRIQLAPNGNSDRRINKYSLTLWFRTPMLPSKADRMLLLDLPRGEMESEEETATGGTSSVFVWRGGVVAPEGYHEPSLQRKDADASSHLRQMMNGEWRLKFTAGESGEILGSCCGIMEPVPVLVVLHNEFAFQMPCSFLNVEMLEWSQPQVLARGLADADGHLRLTTDPTFSTEQGLHDLSRIGVWASAALATAILWAQKPEAPVKCTAFDDFSNTDHMPLVFDCPWPECRTRNAHPGHRHDLYYEGRVVWCQQCNKRCRIYRPCDRRVHGILRRGATGLATVGALVCPPLALYAGVTGSVYTGAMAAIEDRPGEFFRSCANTISLGLVQNGSQVASAVAHTMNAAQAIHGLIEASQEQSWMGVLLCTVSVMNSIVQFAQSCDQATLQKTEQALEVARRQVSNLGREVQQGGPIQHGAQINGRLFRNLRQAATARDQIQVMYASQMISHRELTWLSTHMDLVQSVSEGTTETFEGILVTRWTRASRAVRAVFAAEHWPKGAPGTVYAPH</sequence>
<reference evidence="1" key="1">
    <citation type="submission" date="2022-10" db="EMBL/GenBank/DDBJ databases">
        <authorList>
            <person name="Chen Y."/>
            <person name="Dougan E. K."/>
            <person name="Chan C."/>
            <person name="Rhodes N."/>
            <person name="Thang M."/>
        </authorList>
    </citation>
    <scope>NUCLEOTIDE SEQUENCE</scope>
</reference>
<dbReference type="EMBL" id="CAMXCT030000859">
    <property type="protein sequence ID" value="CAL4771400.1"/>
    <property type="molecule type" value="Genomic_DNA"/>
</dbReference>
<evidence type="ECO:0000313" key="1">
    <source>
        <dbReference type="EMBL" id="CAI3984088.1"/>
    </source>
</evidence>
<proteinExistence type="predicted"/>
<dbReference type="EMBL" id="CAMXCT010000859">
    <property type="protein sequence ID" value="CAI3984088.1"/>
    <property type="molecule type" value="Genomic_DNA"/>
</dbReference>
<name>A0A9P1C3G6_9DINO</name>